<comment type="caution">
    <text evidence="10">The sequence shown here is derived from an EMBL/GenBank/DDBJ whole genome shotgun (WGS) entry which is preliminary data.</text>
</comment>
<keyword evidence="7" id="KW-0326">Glycosidase</keyword>
<sequence>MLWAAAWLHRATNDEIYLDYLGASTNTGGIRTVFSWDDKFLGAQLLVAKGSKNVKKTPGGLLWFLEWDGLQYVATASLVAAAYAQSQVDYILGSNPKGMSYMDGFGSNYPTQPHHRGASIVTIKKDPKPVTCQEGYRVWFNRNAPNPNVLDGPIVGGPDEHDAYIDTRSDYQLAEPATVTVAPLGGVLARVATN</sequence>
<protein>
    <recommendedName>
        <fullName evidence="3">cellulase</fullName>
        <ecNumber evidence="3">3.2.1.4</ecNumber>
    </recommendedName>
</protein>
<dbReference type="InterPro" id="IPR001701">
    <property type="entry name" value="Glyco_hydro_9"/>
</dbReference>
<keyword evidence="11" id="KW-1185">Reference proteome</keyword>
<accession>A0A835JCM4</accession>
<comment type="similarity">
    <text evidence="2">Belongs to the glycosyl hydrolase 9 (cellulase E) family.</text>
</comment>
<evidence type="ECO:0000256" key="7">
    <source>
        <dbReference type="ARBA" id="ARBA00023295"/>
    </source>
</evidence>
<dbReference type="InterPro" id="IPR012341">
    <property type="entry name" value="6hp_glycosidase-like_sf"/>
</dbReference>
<evidence type="ECO:0000313" key="11">
    <source>
        <dbReference type="Proteomes" id="UP000657918"/>
    </source>
</evidence>
<dbReference type="Proteomes" id="UP000657918">
    <property type="component" value="Chromosome 16"/>
</dbReference>
<evidence type="ECO:0000256" key="8">
    <source>
        <dbReference type="ARBA" id="ARBA00023326"/>
    </source>
</evidence>
<keyword evidence="5" id="KW-0136">Cellulose degradation</keyword>
<dbReference type="InterPro" id="IPR008928">
    <property type="entry name" value="6-hairpin_glycosidase_sf"/>
</dbReference>
<evidence type="ECO:0000256" key="1">
    <source>
        <dbReference type="ARBA" id="ARBA00000966"/>
    </source>
</evidence>
<evidence type="ECO:0000313" key="10">
    <source>
        <dbReference type="EMBL" id="KAF9666378.1"/>
    </source>
</evidence>
<dbReference type="PANTHER" id="PTHR22298">
    <property type="entry name" value="ENDO-1,4-BETA-GLUCANASE"/>
    <property type="match status" value="1"/>
</dbReference>
<dbReference type="SUPFAM" id="SSF48208">
    <property type="entry name" value="Six-hairpin glycosidases"/>
    <property type="match status" value="1"/>
</dbReference>
<evidence type="ECO:0000259" key="9">
    <source>
        <dbReference type="Pfam" id="PF00759"/>
    </source>
</evidence>
<evidence type="ECO:0000256" key="2">
    <source>
        <dbReference type="ARBA" id="ARBA00007072"/>
    </source>
</evidence>
<dbReference type="Pfam" id="PF00759">
    <property type="entry name" value="Glyco_hydro_9"/>
    <property type="match status" value="2"/>
</dbReference>
<feature type="domain" description="Glycoside hydrolase family 9" evidence="9">
    <location>
        <begin position="52"/>
        <end position="188"/>
    </location>
</feature>
<evidence type="ECO:0000256" key="3">
    <source>
        <dbReference type="ARBA" id="ARBA00012601"/>
    </source>
</evidence>
<gene>
    <name evidence="10" type="ORF">SADUNF_Sadunf16G0223300</name>
</gene>
<dbReference type="EC" id="3.2.1.4" evidence="3"/>
<feature type="domain" description="Glycoside hydrolase family 9" evidence="9">
    <location>
        <begin position="1"/>
        <end position="49"/>
    </location>
</feature>
<keyword evidence="4" id="KW-0378">Hydrolase</keyword>
<dbReference type="GO" id="GO:0008810">
    <property type="term" value="F:cellulase activity"/>
    <property type="evidence" value="ECO:0007669"/>
    <property type="project" value="UniProtKB-EC"/>
</dbReference>
<dbReference type="AlphaFoldDB" id="A0A835JCM4"/>
<dbReference type="EMBL" id="JADGMS010000016">
    <property type="protein sequence ID" value="KAF9666378.1"/>
    <property type="molecule type" value="Genomic_DNA"/>
</dbReference>
<name>A0A835JCM4_9ROSI</name>
<evidence type="ECO:0000256" key="6">
    <source>
        <dbReference type="ARBA" id="ARBA00023277"/>
    </source>
</evidence>
<keyword evidence="6" id="KW-0119">Carbohydrate metabolism</keyword>
<organism evidence="10 11">
    <name type="scientific">Salix dunnii</name>
    <dbReference type="NCBI Taxonomy" id="1413687"/>
    <lineage>
        <taxon>Eukaryota</taxon>
        <taxon>Viridiplantae</taxon>
        <taxon>Streptophyta</taxon>
        <taxon>Embryophyta</taxon>
        <taxon>Tracheophyta</taxon>
        <taxon>Spermatophyta</taxon>
        <taxon>Magnoliopsida</taxon>
        <taxon>eudicotyledons</taxon>
        <taxon>Gunneridae</taxon>
        <taxon>Pentapetalae</taxon>
        <taxon>rosids</taxon>
        <taxon>fabids</taxon>
        <taxon>Malpighiales</taxon>
        <taxon>Salicaceae</taxon>
        <taxon>Saliceae</taxon>
        <taxon>Salix</taxon>
    </lineage>
</organism>
<reference evidence="10 11" key="1">
    <citation type="submission" date="2020-10" db="EMBL/GenBank/DDBJ databases">
        <title>Plant Genome Project.</title>
        <authorList>
            <person name="Zhang R.-G."/>
        </authorList>
    </citation>
    <scope>NUCLEOTIDE SEQUENCE [LARGE SCALE GENOMIC DNA]</scope>
    <source>
        <strain evidence="10">FAFU-HL-1</strain>
        <tissue evidence="10">Leaf</tissue>
    </source>
</reference>
<evidence type="ECO:0000256" key="4">
    <source>
        <dbReference type="ARBA" id="ARBA00022801"/>
    </source>
</evidence>
<keyword evidence="8" id="KW-0624">Polysaccharide degradation</keyword>
<evidence type="ECO:0000256" key="5">
    <source>
        <dbReference type="ARBA" id="ARBA00023001"/>
    </source>
</evidence>
<dbReference type="OrthoDB" id="10257085at2759"/>
<dbReference type="Gene3D" id="1.50.10.10">
    <property type="match status" value="1"/>
</dbReference>
<comment type="catalytic activity">
    <reaction evidence="1">
        <text>Endohydrolysis of (1-&gt;4)-beta-D-glucosidic linkages in cellulose, lichenin and cereal beta-D-glucans.</text>
        <dbReference type="EC" id="3.2.1.4"/>
    </reaction>
</comment>
<proteinExistence type="inferred from homology"/>
<dbReference type="GO" id="GO:0030245">
    <property type="term" value="P:cellulose catabolic process"/>
    <property type="evidence" value="ECO:0007669"/>
    <property type="project" value="UniProtKB-KW"/>
</dbReference>